<dbReference type="SUPFAM" id="SSF53901">
    <property type="entry name" value="Thiolase-like"/>
    <property type="match status" value="6"/>
</dbReference>
<reference evidence="15 16" key="1">
    <citation type="submission" date="2020-02" db="EMBL/GenBank/DDBJ databases">
        <title>Whole-genome analyses of novel actinobacteria.</title>
        <authorList>
            <person name="Sahin N."/>
            <person name="Gencbay T."/>
        </authorList>
    </citation>
    <scope>NUCLEOTIDE SEQUENCE [LARGE SCALE GENOMIC DNA]</scope>
    <source>
        <strain evidence="15 16">HC44</strain>
    </source>
</reference>
<dbReference type="Pfam" id="PF22336">
    <property type="entry name" value="RhiE-like_linker"/>
    <property type="match status" value="2"/>
</dbReference>
<dbReference type="CDD" id="cd08953">
    <property type="entry name" value="KR_2_SDR_x"/>
    <property type="match status" value="4"/>
</dbReference>
<feature type="active site" description="Proton acceptor; for dehydratase activity" evidence="10">
    <location>
        <position position="4244"/>
    </location>
</feature>
<feature type="domain" description="Ketosynthase family 3 (KS3)" evidence="13">
    <location>
        <begin position="3619"/>
        <end position="4031"/>
    </location>
</feature>
<evidence type="ECO:0000256" key="4">
    <source>
        <dbReference type="ARBA" id="ARBA00022490"/>
    </source>
</evidence>
<dbReference type="InterPro" id="IPR013217">
    <property type="entry name" value="Methyltransf_12"/>
</dbReference>
<dbReference type="SMART" id="SM01294">
    <property type="entry name" value="PKS_PP_betabranch"/>
    <property type="match status" value="1"/>
</dbReference>
<evidence type="ECO:0000259" key="13">
    <source>
        <dbReference type="PROSITE" id="PS52004"/>
    </source>
</evidence>
<keyword evidence="5" id="KW-0597">Phosphoprotein</keyword>
<dbReference type="InterPro" id="IPR049490">
    <property type="entry name" value="C883_1060-like_KR_N"/>
</dbReference>
<dbReference type="GO" id="GO:0006633">
    <property type="term" value="P:fatty acid biosynthetic process"/>
    <property type="evidence" value="ECO:0007669"/>
    <property type="project" value="InterPro"/>
</dbReference>
<keyword evidence="7" id="KW-0677">Repeat</keyword>
<feature type="compositionally biased region" description="Basic and acidic residues" evidence="11">
    <location>
        <begin position="6070"/>
        <end position="6081"/>
    </location>
</feature>
<feature type="domain" description="PKS/mFAS DH" evidence="14">
    <location>
        <begin position="1399"/>
        <end position="1676"/>
    </location>
</feature>
<organism evidence="15 16">
    <name type="scientific">Streptomyces scabichelini</name>
    <dbReference type="NCBI Taxonomy" id="2711217"/>
    <lineage>
        <taxon>Bacteria</taxon>
        <taxon>Bacillati</taxon>
        <taxon>Actinomycetota</taxon>
        <taxon>Actinomycetes</taxon>
        <taxon>Kitasatosporales</taxon>
        <taxon>Streptomycetaceae</taxon>
        <taxon>Streptomyces</taxon>
    </lineage>
</organism>
<evidence type="ECO:0000256" key="5">
    <source>
        <dbReference type="ARBA" id="ARBA00022553"/>
    </source>
</evidence>
<dbReference type="SMART" id="SM00822">
    <property type="entry name" value="PKS_KR"/>
    <property type="match status" value="4"/>
</dbReference>
<evidence type="ECO:0000256" key="6">
    <source>
        <dbReference type="ARBA" id="ARBA00022679"/>
    </source>
</evidence>
<dbReference type="SUPFAM" id="SSF53335">
    <property type="entry name" value="S-adenosyl-L-methionine-dependent methyltransferases"/>
    <property type="match status" value="2"/>
</dbReference>
<dbReference type="PANTHER" id="PTHR43775:SF37">
    <property type="entry name" value="SI:DKEY-61P9.11"/>
    <property type="match status" value="1"/>
</dbReference>
<evidence type="ECO:0000256" key="10">
    <source>
        <dbReference type="PROSITE-ProRule" id="PRU01363"/>
    </source>
</evidence>
<dbReference type="GO" id="GO:0004315">
    <property type="term" value="F:3-oxoacyl-[acyl-carrier-protein] synthase activity"/>
    <property type="evidence" value="ECO:0007669"/>
    <property type="project" value="InterPro"/>
</dbReference>
<feature type="region of interest" description="Disordered" evidence="11">
    <location>
        <begin position="756"/>
        <end position="792"/>
    </location>
</feature>
<dbReference type="InterPro" id="IPR009081">
    <property type="entry name" value="PP-bd_ACP"/>
</dbReference>
<dbReference type="InterPro" id="IPR036291">
    <property type="entry name" value="NAD(P)-bd_dom_sf"/>
</dbReference>
<feature type="region of interest" description="N-terminal hotdog fold" evidence="10">
    <location>
        <begin position="1399"/>
        <end position="1517"/>
    </location>
</feature>
<feature type="region of interest" description="Disordered" evidence="11">
    <location>
        <begin position="4945"/>
        <end position="4969"/>
    </location>
</feature>
<feature type="region of interest" description="N-terminal hotdog fold" evidence="10">
    <location>
        <begin position="4212"/>
        <end position="4338"/>
    </location>
</feature>
<feature type="domain" description="Carrier" evidence="12">
    <location>
        <begin position="5342"/>
        <end position="5420"/>
    </location>
</feature>
<keyword evidence="6" id="KW-0808">Transferase</keyword>
<feature type="domain" description="Carrier" evidence="12">
    <location>
        <begin position="3478"/>
        <end position="3555"/>
    </location>
</feature>
<dbReference type="PROSITE" id="PS52004">
    <property type="entry name" value="KS3_2"/>
    <property type="match status" value="6"/>
</dbReference>
<feature type="domain" description="Ketosynthase family 3 (KS3)" evidence="13">
    <location>
        <begin position="5479"/>
        <end position="5894"/>
    </location>
</feature>
<feature type="region of interest" description="C-terminal hotdog fold" evidence="10">
    <location>
        <begin position="1534"/>
        <end position="1676"/>
    </location>
</feature>
<feature type="region of interest" description="Disordered" evidence="11">
    <location>
        <begin position="618"/>
        <end position="662"/>
    </location>
</feature>
<comment type="subcellular location">
    <subcellularLocation>
        <location evidence="1">Cytoplasm</location>
    </subcellularLocation>
</comment>
<feature type="region of interest" description="Disordered" evidence="11">
    <location>
        <begin position="4508"/>
        <end position="4527"/>
    </location>
</feature>
<feature type="region of interest" description="Disordered" evidence="11">
    <location>
        <begin position="2289"/>
        <end position="2342"/>
    </location>
</feature>
<dbReference type="Pfam" id="PF08242">
    <property type="entry name" value="Methyltransf_12"/>
    <property type="match status" value="2"/>
</dbReference>
<dbReference type="InterPro" id="IPR049551">
    <property type="entry name" value="PKS_DH_C"/>
</dbReference>
<dbReference type="InterPro" id="IPR020841">
    <property type="entry name" value="PKS_Beta-ketoAc_synthase_dom"/>
</dbReference>
<evidence type="ECO:0000256" key="8">
    <source>
        <dbReference type="ARBA" id="ARBA00023268"/>
    </source>
</evidence>
<dbReference type="RefSeq" id="WP_165254515.1">
    <property type="nucleotide sequence ID" value="NZ_JAAKZY010000005.1"/>
</dbReference>
<evidence type="ECO:0000256" key="7">
    <source>
        <dbReference type="ARBA" id="ARBA00022737"/>
    </source>
</evidence>
<sequence length="7787" mass="841646">MSQHVPIAVIGMACRFPGADDHRQFWDVIRNDRSQVGEVPQARWDMGRGGSAEACGEDAGRPPGRWAGLIDDVDAFDAQFFRLSPLEAESTDPQQRIMLELAWSCLEDAAIAPSALSGRDVGVFIGSFNLDYKELQERQLREVAAHHSTGTIGAVIANRISHFFDFHGPSVVVDTASSASLHALHLAVQSLQQGECALALAGGINLVLTPARHTSFAKTGMLSPTGSCHPFDERADGYVRGEGGGTVLLKPLADAVRDGDHIYGVIKGSAVNHSGRTRTLTYPSDDAQAQVVADAIVRASVSPETIGYVEAHGTGTPTGDPVEIEGLVEGFRRARSETADPREHNYCGLGSVKPNIGHLEAAAGIAGLIKVLLALEHRQLPALRDFQRLNPRIDLDGTPFHIVDRLHEWKPLLSQAGEPLPRRASVSSFGIGGTNAHVVLEEAPTTAPADPQDRHAYLVCVSARTGTALRRRLRDVREWLDGDGAQADLNDLSATLLLGREHLDRRTTLVVRDHDDLRAKLTLLLDTGRADDCFHEPAGTPSDSEPAGALRPADEVEFDLGTDLPAAEYRERLLDLAESFAEGHDHRWEALFTSFPGRRLRLPTYAFDRHRFWITPDAAEENAPTGTPASATGEEPESDIKQGGLVPDKTARTRRGERTDTDVRERVEADLRSLVSDVLKLSADEIHPRDRLSDLGCDSVGNTQLALRLSEHYGIDVAPSLFYGYFTLEMLRDRLLEEQYADAVVGKYAAADENTVDETAPAAGEASTVTRDESAPAPRPATPPGADARDDGDHRIAVIGMSGRFPQARTVDEFWQLLAEGREAVTPIPAHRLGNWAGVAGASEVRGGWLPGEAEFDPLFFEISPKEAEHMDPRQRLLLQESWRALEDAGYGAKQLRDNTMGMFVGAEQSDYPGLAEDEQTLTSGHDGILAARLSYFLDFSGPVLTVNTACSAGLAAVHQACLSLRSGECDTAVAAGVSLLAGPQFYEHATQAGMLSPDGVCHAFDKRANGMVMGEAIAAVVLKPLAKALADGDRVHAVITASGLNHDGRTNGITAPSQPAQVALLDSVYQRFGVEPADIEHVIAHGTGTRLGDPIEVNALTEAFGRHTDKTQYCALTSVKTNIGHTLAASGVVSLIALVQALRHRTVPASLHSEQESEYIDWTRSPFRVNKEARPWPARPGRERTGAVSSFGISGTNVHVVVESHGDGSAGHPAVSRPSYLLALSAKTEEALRTRVADLLAFLRAGGADDVGLGRISSTLLAGRHHFAHRCALVADTPQDAERLLQQVLDGKKAPQVFRGLPGRDFRPQNALTEYGNELIGRVRAGDRDTRYRDAVRALADLYCQGYELAWENLFGDRPLPCVSLPGYPFARETYWADSARSGRAALPNTLPASTVLHPLLDSNISTLRSQRFAKCLSASEFFLRDHVVDGKILLPGVAHMEMAYTASRLATGSDSVTLRGIIWGRPIVMDGASRTVHIELTPLEQDALEFVVHDGTEGERTVFSQGRAGYAADRPTRPRGAIDIPAIKARCTTRRENAEIFASLRELGFGYGETFQAMETLYCGETEALARIVLGDGLEEEHPRFTLHPSLFDAALNALRGIGEQDGVLRIPFSLEELVVFAPIPRQSYCHATVHRIARDGTMSVDLAICDDSGIECVRLTGLVFKEFTADKSEKLHYYVPRWTDADTDARSAREAESPGAGRTLLILDDEDTRGTRLGSEYVGRVVRVRSGSAFQESGPDLFTVDRRSAEDFDRLLRTLGERDLSPRAIVNFWPLTPDPSDLTIELKGLLHLFRSVHRSGTEQEVQYLSVLPDRAGPQRAAAEALLGFGRAMTAVDHLFRVGSLQVADTGDADAVAGSVLRELGRAEGSAPRGWHEIRHADGARSERVLRPWTARARSGASELPLKEGGVYLLSGGAGALGLHLGRYLARECRARLVLLGRREPDASLREEFAALEAAGAEILYLACDVADRDGVSTALDAARERFGNLDGVFHGAGVMGGTGVLDVDWAEFEGVLAPKTHGTVHLDELTAEDPLDFFLVFSSIAAYVGDFGQGSYAAANRFLDGYVRHREELRAQGLRHGRSVSVNWPYWDEGGMLGELAEDGPAKTLYHDHSGMRGLRTEEGIGALLEILMSDETQVVVTKGERRKIEKVLRVAGAERAGAERAGAEPEPVTVNEPTAVTKGVEPAPVEDTGEMFTRTVEYLRDRLSQVFHIPKARIDAAAELGEYGIESIQIMELMRLLTKDFDSLPGTLFFEYRTIQELAEYFTEHQAARLTELLGSARSTAAAPEAPAKSAPGVAVPSRPVTPQGRFAEVRTGAPDPGEAPSAKKANGRAAGRPRDVAIIGMSGRYPKSRNLDEFWKVLERGQDCIEEIPPHRWDKDLYYAAEKTPGKSSSKWGGFIDGAENFDALFFNMSANQAALTDPQTRLFLQSAWEAMEDAGYTRKSLSPDKARKVGVYLGMMWNEYQLYSGEDVVLSDRAAASNAVSYFFDLHGQSLTVDTACSSSLYAIAMAVESIRNGSSSLAFAGGANLSLHPNKYVSLSQMNFFSEDGRCRSFGEGGTGYVPGEGVGCVLLKPFDQAVEDGDHIHGVIRGVATVHGGKTNGMTVPNPLAQADMVAAALADAGLSAEDISYVEGHGTGTALGDPIEVTGLTRAFRKHTDRKQYCPIGSVKSNIGHLEGAAGVVAVTKVLLQMRHRMLVPSLHSEQLNSYIDFPNSPFYVQRRLEPWERPTRTVDGVQRTLPRIAGVSSFGAHGAIAHVIIEEYQPGPERPARPARAPRPELLVLSAKDDERLREKAQALLTWLAGAGHDADPADIAYTLQVGREPMEERLALIADGREALRERLRAFLDGDQETANVFRGGVRQNKDAVALLEADEEMRDLVQQWLAQGRHDKLANVWVKGLALDWTSLARHTEPLRISLPTYPFVQERHWLDAPPALAPQPPRTVAPAEPAAAAGAVAHADRSAEERTRPLAFVEDWEPAPLDAGTERAPHGIVFLCTGAERQEAIARAARELDPGLHTVFVGHGDTCRKTHPDRYEVRRGSAQDYLEAFRDIAAGPAPVDAVVSMEALEPGAVDGDFGDVVLTVQAIAGSGLDVRRCMVAGQYRDGRERALLEAHLGFERSLGMVMPKLSVVAVLQDAADPLRPADTAAWVARLVAELRQERAVSALYHSGGRFVSRVRETTLDENRSGALRHGGTYLITGGCGGLGLIVARHLAEHFAANLVLTGRSPLDEARQEALRGLGAGQRIVYVQADSCDADAMKRAVAQAHERFGALHGVVHAAGVQGQGSILRKDLRSFEDVLDPKIRGTIALDEVLAGEELDFVCYFSSTAAVIGDFGTCDYAVGNRFQMSYARHRDAQVRAGRLSGRTVVVNWPLWREGGMGFDHDTTTMLLKSSGQDFLETADGIALFERLLAQEAAQHMILVGDPSRVSRFLGLTPPAAAPARPAATAARPAVTAVVGGPNTASAPVVEERLAHDLRQIVSGAVSLSPDRLYEDDNLADYGFDSVSLAGLATGLGKHFGVEVTPALFYSRSTLRKLREYFATEHKDLLAAFYGDRGVDDTVSGPAEAEPAPPQDEPGPVGRPGPVGDPGGTPDAGADRGVRETRTEDDDAIAVIGMSGRFPGADNPSELWSVLAEGRDVVSPVARERLDLWGEPQDSSFAAFRVGQVSGPDEFDPLFFEISPNEARSLDPRQRLLLQESWRALEDAGWTPAATRRIGMFVGVEQGDYDTLDPETGSVTANHDGILAARLSYLLDLSGPVMAVNTACSSGLVAAHQACASIRNGESDVALAAGVSLITTSQLLTRTRQAGMLSEDGVTYAFDKRANGMVLSEAVAVVVLKRLSAAVADGDRIHGVIRASGINYDGRSNGITAPNGDAQVALLRDTYRRHGVDPADIEYVVAHGTGTRLGDPVEVNALNDVFRGFTDKRRYCALTSVKPNVGHTLAASGLVSLIGVLQAMRHETIPGSLHCAQENEYIDWKDSPFFVNKTNRAWPQAAGRRRTAAISSFGMSGTNAHMVVESRPAGGENEVTQMPAHLLALSAKSEDSLRQRVADLIDFLEDPGQQQPGLRDVGATLLDGRPHFRHRCAVVARDAAEAVRLLRSWSADAHDPDVLTGEVPKDFAPSGEARRAGDRLLEEAAGQHHDGTVVRDALRAAARAYCQGYDLEWRRLFGGRRTAPVELPGYPFARKRLWRQRTTRPAPDVMFAAAPGRADATGRRLDTLLTGSESFLRDHVVGGKKILPGVAHLELVRAAHAALPAQQSAPAAGVTLRDVVWLRPVGVGDTPVDLHVELEPDGVAVTRYRVLAPGADGPVVHSQGRIESHGGAAARPRLDLAGLRAECGRYEMAATEVYLVYRRQGIVYGPSFQGLKRLFVGDAQVLAELALPEAPEYGPGTQVLPPGLLDAALQASVGLRYGGGLHLPYAVEAVEILGPCEPVMWASLRRTTESGDKFDVDLCDAQGEVRVRFRAFSTRPLRAAAELPPTSERPAAGSPVLLEPRWEPAQPGPSADGDGPRGRTLLVGTDPEELASVLTGRGEDVDVLLLRADDTVDGLRERLARGGHYGGVVWVAGGGTQVLPESEDLITRQEEGVYAGFRLAKALLALGYDKRDLEWTALTVRSQAVVDTDRIDPAHAGVHGLLGSLAKENPRWRVRLADVEAVRDDVLREALRLPAEPSDGSWAHRGGRWFRQTLAPVPFDALPAEAVPYRRDRVYVVIGGAGGLGAVWTEHVVRTYGAQVVWIGRRPEDEAIRARIDELSHLGPAPWYVQADATDREALAAAVARIRARFPEINGVVHSALALLDQSVARMPEERFRAAVRAKVDVSVRIAQVFADAPLDFVLFFSSTNSFQRSAGQSNYVSGCVFKDAFARLWQQSRPTTVKVMNWGYWGSVGVVASSAYQQRMEQSGIGSIEPAEGMAALDLLLSGPYHQLALEKTTAPRRTGDDTRPTDSGGTDDRLLQRVLADSGSARGFDDALLCELLLLQLRTVGMNRAGGSVADLRAALHPGGGYDRWLTESLRILAEHGYLEHDAERYTPTDRARLDGADVWRRWEVVCRESAGANPYVNMLEPVIRALPEVLAGRRPATDVIFPGSSMSLVRGVYRDCDSATALNELVAELVAARVEALLDRDPAHRVRIFEIGSGSGGTSEKVLRRLMPYRDSVAEYCYTDVSQYFLRNGRQEFGADHPYLRFELFDAERAPAEQGLDEGGYDIVLATNVLHATRDIRAAARHARALLGADGALVLNELATRTPFLHLTFGLLDGWWRYQDPDLRIPGCPGLAPETWQQVLQEEGFTAVSFPAAPVHDAGHQIVVAGTGERTGAHSPAPQGADDAQERVRSVIVERLQTSLGLDRREIAEEDSFADYGVDSILGVELTQQLSTDLGISLSVTDLFDHSSVRALAAYVAEHHLDSLSPLPAAAPIPAAAPTAVPEPQAPPAEVTAPAAVSVPAVAGTPRPAVSAAVPDPAGEPVAIIGMSGRFGTAKDTDQLWQHLADGRSLVGEISRWDMSAFVAPGAPYPRYASLMDDIDRFDPMFFQISGLEATYMDPQQRIVLEEAWKALEDAGHAGDAIRGRSCGVYIGTQVSDYLPGSSEDAPAQAMWGNAEAIIPARLSYLLDLQGPAIAVETACSGSLVALHLACQALRTGEVETALVGGVSAQCAPDYYLNAHKAGMLSETGQCHTFAEGADGFVPGEGAGVVMLKRLRDALADGDHIHGVVRGSGINQDGTSNGITAPSAKSQERLERQVYDTFGIDPAGIQLVEAHGTGTQLGDPIEFQALTRAFRHYTDEREYCAIGSVKTNIGHAAPASGMAGLIKILLALRHRELPRSLHFDKGNAHIDFEGSPFYVNTVHRPWTAEPGHPRRAALSSFGFSGTNAHVVVEEAPDLPRRDTAPVQDHLVVLSALSPEQLRSQAERLVEHLRRHPDTDLGDISSTLVRGRRHCPVRLACVARDTAQLVELLGRWLTDGREQEVRTADLTENAVSPQAALEQYGDSCLRECADGATGTARREHLEAVCALYLQGYQLRYERLFESGTYRRVPLPTYPFQRQRHWLPSGDSPRRTEPARTADRTPAPSSQTAAGHLALAPLWVEEPAPEPGPGPDTRSGTVVVGGNATERAALAAECPDAHFVADGSASTESLTEQLRGVGRVRHLVWISPADAGDGPGALLRRTDAGVVAFFRLVKALFELGYGADELTWTVVTRQTKAVRQGEPVLPADAAVLGLAEVMAKELPNWSVGSFDLGVSDELPARTLLTAPAATVRALRDGQWYRRGLYQVELLAPARSPYKEGGVYVVLGGAGGIGRLWSEDLIRRYRAQVVWIGRREKDAAIQAEIDRLAALGRAPWYVRADAADMDSLRGAYARIQERFGTVHGVVQSAFGLVDQSLPNTTEQQFRQGLSAKVDASVCMAEVFDAAGLDFMLFFSSIASVNPAMGYCSYVAGNAFEDALARRLSESRPYAVKVVNWGFWGAVGSGLDVPEHVRERIYRREGLGDIDPALAMDAVERLLAAPLGQVAYLNTSEPERFEGYTDREVIRVLDPAEGPSEPLAPMLPARGEQLRTVETQAKSKLRTLDELLLRLLWCALHGSGWIGTGTVDADSFRQAGGILKKYDRWASETLKLFARQGWLVASGSEGCYRAAASNPVDPDATAAEWQRSRREWLADPELSASVDLVDKTLRALPEVLIGAVPAVDVIFPGSSLDLVEGIYKRNMIADYFNDVVGDCVVALVERRLAQDPEARIRILEIGAGTGGTTATVMDRLQPYQQNVGEYCYTDLSKAFLIHGRREFGARNPFLRCEIFDAGRSVAEQGFDEGGYDLVIATNVLHATEEIRTSLRNSKALLRSGGGVVVNEIDGYTVFGMLTFALLDGWWPHDGDLRETGGPGLRPETWQSVLEWEGFVDVEFPARDAHSLGQQVVVGFSDGVIRGSRGEQPRSAAEPLPAPVSGPPSAVAQPVPPTAPARVDEAVLTDTVRTYLKELVARTLLIPVESIDAREQLSAYGIDSILILQLLTGLKKDLGETSSTLFFEYRTIEALTEYFVTERGEAVARALGVGHDPAAEQGAPAAAARPAVPDAQAPAEAAVRPAAGRTAARPAPLSRHTGGVAIVGMSARFPQAETLDAFWSVLREGRNTVTEIPADRWALDGFYEPDKEDAAAKGRSYSKWGAFLDGFAEFDPLFFEMTPNDATEIDPQERLFLQEAWRAFENAGYTRARLEREHRSSVGVFVGITRAGHNLYGPERWRRGDTAQPYTSFGSAANRVSFKLNLNGPSMPVDTLCSSSLTALHEACEHLLHGDCELAVAGGVNLYLHPSSYINLCGLQMLADEDKCRSFGAGGNGFVPGEGVGALVLKRLEDAERDGDHIHAVIRGTSINHGGTTNGYTVPNPVAQGRVVRDALDRAGIDARTISYVEAHGTGTALGDPIEINGLTRAFSHDTQDLEFCAIGSVKSNIGHAEAAAGIAGVFKTVLQMQHGELAPSLHADELNPHIDFDATPFVVQRKGAEWKRPVVTVDGVSSEVPRRAGVSSFGAGGSNAHVVIEEYVRDQPDPGAVTDGESAVIVLSAKDEERLREQASALLDALPETERSGAALADVAYTLHIGREAMSERLGTVVRSYAELRDRLRAFLDRSGDGAGLHRGRAARTDSALTALTADADMSAVVGTWLAKGKYAKVLDLWVNGFELDWDVLHPAGVGRVVPLPTYPFARERYWIAERPVDGRLPDSHPVADGEPEDGLPDARIDDVLDEVVSGSLGVEAAAEHIRRSVLDGSGRNTDNEGR</sequence>
<feature type="domain" description="Ketosynthase family 3 (KS3)" evidence="13">
    <location>
        <begin position="7112"/>
        <end position="7550"/>
    </location>
</feature>
<dbReference type="InterPro" id="IPR029063">
    <property type="entry name" value="SAM-dependent_MTases_sf"/>
</dbReference>
<feature type="compositionally biased region" description="Pro residues" evidence="11">
    <location>
        <begin position="3580"/>
        <end position="3592"/>
    </location>
</feature>
<dbReference type="Gene3D" id="1.10.1200.10">
    <property type="entry name" value="ACP-like"/>
    <property type="match status" value="5"/>
</dbReference>
<accession>A0A6G4UY46</accession>
<dbReference type="FunFam" id="3.40.47.10:FF:000019">
    <property type="entry name" value="Polyketide synthase type I"/>
    <property type="match status" value="3"/>
</dbReference>
<keyword evidence="16" id="KW-1185">Reference proteome</keyword>
<dbReference type="Gene3D" id="3.40.50.150">
    <property type="entry name" value="Vaccinia Virus protein VP39"/>
    <property type="match status" value="2"/>
</dbReference>
<dbReference type="PANTHER" id="PTHR43775">
    <property type="entry name" value="FATTY ACID SYNTHASE"/>
    <property type="match status" value="1"/>
</dbReference>
<protein>
    <submittedName>
        <fullName evidence="15">SDR family NAD(P)-dependent oxidoreductase</fullName>
    </submittedName>
</protein>
<dbReference type="Pfam" id="PF22621">
    <property type="entry name" value="CurL-like_PKS_C"/>
    <property type="match status" value="3"/>
</dbReference>
<dbReference type="InterPro" id="IPR042104">
    <property type="entry name" value="PKS_dehydratase_sf"/>
</dbReference>
<dbReference type="Gene3D" id="3.40.50.720">
    <property type="entry name" value="NAD(P)-binding Rossmann-like Domain"/>
    <property type="match status" value="4"/>
</dbReference>
<dbReference type="GO" id="GO:0033068">
    <property type="term" value="P:macrolide biosynthetic process"/>
    <property type="evidence" value="ECO:0007669"/>
    <property type="project" value="UniProtKB-ARBA"/>
</dbReference>
<keyword evidence="9" id="KW-0012">Acyltransferase</keyword>
<dbReference type="GO" id="GO:0004312">
    <property type="term" value="F:fatty acid synthase activity"/>
    <property type="evidence" value="ECO:0007669"/>
    <property type="project" value="TreeGrafter"/>
</dbReference>
<feature type="compositionally biased region" description="Basic and acidic residues" evidence="11">
    <location>
        <begin position="649"/>
        <end position="662"/>
    </location>
</feature>
<dbReference type="InterPro" id="IPR057326">
    <property type="entry name" value="KR_dom"/>
</dbReference>
<feature type="domain" description="Ketosynthase family 3 (KS3)" evidence="13">
    <location>
        <begin position="4"/>
        <end position="442"/>
    </location>
</feature>
<feature type="compositionally biased region" description="Basic and acidic residues" evidence="11">
    <location>
        <begin position="3606"/>
        <end position="3615"/>
    </location>
</feature>
<feature type="region of interest" description="Disordered" evidence="11">
    <location>
        <begin position="6060"/>
        <end position="6090"/>
    </location>
</feature>
<dbReference type="GO" id="GO:0005737">
    <property type="term" value="C:cytoplasm"/>
    <property type="evidence" value="ECO:0007669"/>
    <property type="project" value="UniProtKB-SubCell"/>
</dbReference>
<feature type="compositionally biased region" description="Basic and acidic residues" evidence="11">
    <location>
        <begin position="4952"/>
        <end position="4969"/>
    </location>
</feature>
<feature type="region of interest" description="Disordered" evidence="11">
    <location>
        <begin position="6939"/>
        <end position="6969"/>
    </location>
</feature>
<feature type="region of interest" description="Disordered" evidence="11">
    <location>
        <begin position="3570"/>
        <end position="3620"/>
    </location>
</feature>
<dbReference type="Pfam" id="PF00550">
    <property type="entry name" value="PP-binding"/>
    <property type="match status" value="5"/>
</dbReference>
<dbReference type="PROSITE" id="PS52019">
    <property type="entry name" value="PKS_MFAS_DH"/>
    <property type="match status" value="2"/>
</dbReference>
<evidence type="ECO:0000256" key="11">
    <source>
        <dbReference type="SAM" id="MobiDB-lite"/>
    </source>
</evidence>
<dbReference type="SUPFAM" id="SSF51735">
    <property type="entry name" value="NAD(P)-binding Rossmann-fold domains"/>
    <property type="match status" value="6"/>
</dbReference>
<dbReference type="InterPro" id="IPR014031">
    <property type="entry name" value="Ketoacyl_synth_C"/>
</dbReference>
<feature type="active site" description="Proton acceptor; for dehydratase activity" evidence="10">
    <location>
        <position position="1428"/>
    </location>
</feature>
<feature type="compositionally biased region" description="Low complexity" evidence="11">
    <location>
        <begin position="3593"/>
        <end position="3605"/>
    </location>
</feature>
<dbReference type="Pfam" id="PF21394">
    <property type="entry name" value="Beta-ketacyl_N"/>
    <property type="match status" value="1"/>
</dbReference>
<feature type="domain" description="PKS/mFAS DH" evidence="14">
    <location>
        <begin position="4212"/>
        <end position="4492"/>
    </location>
</feature>
<comment type="caution">
    <text evidence="15">The sequence shown here is derived from an EMBL/GenBank/DDBJ whole genome shotgun (WGS) entry which is preliminary data.</text>
</comment>
<dbReference type="CDD" id="cd00833">
    <property type="entry name" value="PKS"/>
    <property type="match status" value="6"/>
</dbReference>
<evidence type="ECO:0000256" key="3">
    <source>
        <dbReference type="ARBA" id="ARBA00022450"/>
    </source>
</evidence>
<feature type="domain" description="Ketosynthase family 3 (KS3)" evidence="13">
    <location>
        <begin position="793"/>
        <end position="1205"/>
    </location>
</feature>
<dbReference type="PROSITE" id="PS00012">
    <property type="entry name" value="PHOSPHOPANTETHEINE"/>
    <property type="match status" value="3"/>
</dbReference>
<comment type="pathway">
    <text evidence="2">Antibiotic biosynthesis.</text>
</comment>
<dbReference type="InterPro" id="IPR014030">
    <property type="entry name" value="Ketoacyl_synth_N"/>
</dbReference>
<proteinExistence type="predicted"/>
<dbReference type="InterPro" id="IPR018201">
    <property type="entry name" value="Ketoacyl_synth_AS"/>
</dbReference>
<dbReference type="Gene3D" id="1.10.1240.100">
    <property type="match status" value="6"/>
</dbReference>
<dbReference type="Proteomes" id="UP000472335">
    <property type="component" value="Unassembled WGS sequence"/>
</dbReference>
<dbReference type="SUPFAM" id="SSF47336">
    <property type="entry name" value="ACP-like"/>
    <property type="match status" value="5"/>
</dbReference>
<dbReference type="Pfam" id="PF16197">
    <property type="entry name" value="KAsynt_C_assoc"/>
    <property type="match status" value="1"/>
</dbReference>
<dbReference type="InterPro" id="IPR049552">
    <property type="entry name" value="PKS_DH_N"/>
</dbReference>
<dbReference type="SMART" id="SM00823">
    <property type="entry name" value="PKS_PP"/>
    <property type="match status" value="5"/>
</dbReference>
<feature type="domain" description="Carrier" evidence="12">
    <location>
        <begin position="662"/>
        <end position="739"/>
    </location>
</feature>
<dbReference type="InterPro" id="IPR016039">
    <property type="entry name" value="Thiolase-like"/>
</dbReference>
<dbReference type="EMBL" id="JAAKZY010000005">
    <property type="protein sequence ID" value="NGO06590.1"/>
    <property type="molecule type" value="Genomic_DNA"/>
</dbReference>
<dbReference type="InterPro" id="IPR020806">
    <property type="entry name" value="PKS_PP-bd"/>
</dbReference>
<dbReference type="Pfam" id="PF08659">
    <property type="entry name" value="KR"/>
    <property type="match status" value="4"/>
</dbReference>
<dbReference type="InterPro" id="IPR049900">
    <property type="entry name" value="PKS_mFAS_DH"/>
</dbReference>
<dbReference type="SMART" id="SM00825">
    <property type="entry name" value="PKS_KS"/>
    <property type="match status" value="6"/>
</dbReference>
<feature type="region of interest" description="Disordered" evidence="11">
    <location>
        <begin position="7069"/>
        <end position="7108"/>
    </location>
</feature>
<keyword evidence="8" id="KW-0511">Multifunctional enzyme</keyword>
<dbReference type="Pfam" id="PF21089">
    <property type="entry name" value="PKS_DH_N"/>
    <property type="match status" value="2"/>
</dbReference>
<dbReference type="PROSITE" id="PS50075">
    <property type="entry name" value="CARRIER"/>
    <property type="match status" value="4"/>
</dbReference>
<dbReference type="Pfam" id="PF00109">
    <property type="entry name" value="ketoacyl-synt"/>
    <property type="match status" value="6"/>
</dbReference>
<dbReference type="GO" id="GO:0031177">
    <property type="term" value="F:phosphopantetheine binding"/>
    <property type="evidence" value="ECO:0007669"/>
    <property type="project" value="InterPro"/>
</dbReference>
<feature type="active site" description="Proton donor; for dehydratase activity" evidence="10">
    <location>
        <position position="4415"/>
    </location>
</feature>
<dbReference type="InterPro" id="IPR006162">
    <property type="entry name" value="Ppantetheine_attach_site"/>
</dbReference>
<evidence type="ECO:0000256" key="1">
    <source>
        <dbReference type="ARBA" id="ARBA00004496"/>
    </source>
</evidence>
<feature type="region of interest" description="C-terminal hotdog fold" evidence="10">
    <location>
        <begin position="4353"/>
        <end position="4492"/>
    </location>
</feature>
<dbReference type="InterPro" id="IPR054514">
    <property type="entry name" value="RhiE-like_linker"/>
</dbReference>
<dbReference type="InterPro" id="IPR013968">
    <property type="entry name" value="PKS_KR"/>
</dbReference>
<dbReference type="InterPro" id="IPR020807">
    <property type="entry name" value="PKS_DH"/>
</dbReference>
<feature type="domain" description="Carrier" evidence="12">
    <location>
        <begin position="2198"/>
        <end position="2274"/>
    </location>
</feature>
<dbReference type="Gene3D" id="3.40.47.10">
    <property type="match status" value="6"/>
</dbReference>
<feature type="compositionally biased region" description="Low complexity" evidence="11">
    <location>
        <begin position="2289"/>
        <end position="2300"/>
    </location>
</feature>
<dbReference type="Pfam" id="PF14765">
    <property type="entry name" value="PS-DH"/>
    <property type="match status" value="2"/>
</dbReference>
<keyword evidence="3" id="KW-0596">Phosphopantetheine</keyword>
<dbReference type="Gene3D" id="3.10.129.110">
    <property type="entry name" value="Polyketide synthase dehydratase"/>
    <property type="match status" value="2"/>
</dbReference>
<name>A0A6G4UY46_9ACTN</name>
<dbReference type="InterPro" id="IPR050091">
    <property type="entry name" value="PKS_NRPS_Biosynth_Enz"/>
</dbReference>
<dbReference type="Pfam" id="PF02801">
    <property type="entry name" value="Ketoacyl-synt_C"/>
    <property type="match status" value="6"/>
</dbReference>
<dbReference type="SMART" id="SM00826">
    <property type="entry name" value="PKS_DH"/>
    <property type="match status" value="2"/>
</dbReference>
<dbReference type="PROSITE" id="PS00606">
    <property type="entry name" value="KS3_1"/>
    <property type="match status" value="2"/>
</dbReference>
<feature type="active site" description="Proton donor; for dehydratase activity" evidence="10">
    <location>
        <position position="1595"/>
    </location>
</feature>
<evidence type="ECO:0000259" key="14">
    <source>
        <dbReference type="PROSITE" id="PS52019"/>
    </source>
</evidence>
<evidence type="ECO:0000313" key="16">
    <source>
        <dbReference type="Proteomes" id="UP000472335"/>
    </source>
</evidence>
<evidence type="ECO:0000256" key="9">
    <source>
        <dbReference type="ARBA" id="ARBA00023315"/>
    </source>
</evidence>
<evidence type="ECO:0000259" key="12">
    <source>
        <dbReference type="PROSITE" id="PS50075"/>
    </source>
</evidence>
<evidence type="ECO:0000313" key="15">
    <source>
        <dbReference type="EMBL" id="NGO06590.1"/>
    </source>
</evidence>
<keyword evidence="4" id="KW-0963">Cytoplasm</keyword>
<dbReference type="InterPro" id="IPR032821">
    <property type="entry name" value="PKS_assoc"/>
</dbReference>
<feature type="compositionally biased region" description="Low complexity" evidence="11">
    <location>
        <begin position="7070"/>
        <end position="7107"/>
    </location>
</feature>
<gene>
    <name evidence="15" type="ORF">G5C60_02590</name>
</gene>
<evidence type="ECO:0000256" key="2">
    <source>
        <dbReference type="ARBA" id="ARBA00004792"/>
    </source>
</evidence>
<dbReference type="InterPro" id="IPR036736">
    <property type="entry name" value="ACP-like_sf"/>
</dbReference>
<feature type="domain" description="Ketosynthase family 3 (KS3)" evidence="13">
    <location>
        <begin position="2342"/>
        <end position="2769"/>
    </location>
</feature>